<evidence type="ECO:0000313" key="4">
    <source>
        <dbReference type="Proteomes" id="UP001412067"/>
    </source>
</evidence>
<feature type="compositionally biased region" description="Basic and acidic residues" evidence="1">
    <location>
        <begin position="352"/>
        <end position="377"/>
    </location>
</feature>
<comment type="caution">
    <text evidence="3">The sequence shown here is derived from an EMBL/GenBank/DDBJ whole genome shotgun (WGS) entry which is preliminary data.</text>
</comment>
<feature type="region of interest" description="Disordered" evidence="1">
    <location>
        <begin position="68"/>
        <end position="120"/>
    </location>
</feature>
<feature type="transmembrane region" description="Helical" evidence="2">
    <location>
        <begin position="161"/>
        <end position="183"/>
    </location>
</feature>
<sequence length="494" mass="55944">MGERDLCHFRLSKVRKRHHPTFKFCRRPLSFSPSFFVFIVPLRLFLHHQVFLLLHSLSPSLYNQSYQDQRQSKEPSIEETHIHKPREKERNKKKKQSPISTLPPSPMAEQDQPAIKKQTSDLPAQKKILSNFLYKTILFAIFIALLPLFPSHNSTSTSPTLLSRTWELIHLVLVGVAVSYGLFSQRNADPEPDKDIDAAALKADSPHSYVSRLLQISPVFDEDSIAGETKLETWSSQYRGPDPVVVESKPLLLPVRNLMKSRIQNPDSLGVLPSPIPWKSRSRLGTMDVEDEDPTIAASSPPPSVYAGFFSPEMRGKTSEDYIGVKNLHGAAPPAPPPPPPPPPFNHASLSSERKEMKKSIKDELKDLRIKGREGFFKHSSPKSLRTLEKPPDLQKNPTETKKMTTKKKKVEFMEKMIVMSDDSETEKGSDSCADEDGENSSTETRSEAKENEVDKKADEFIAKFREQIRLQRIESIKKSSKHRAVKNNNNVAK</sequence>
<dbReference type="SUPFAM" id="SSF101447">
    <property type="entry name" value="Formin homology 2 domain (FH2 domain)"/>
    <property type="match status" value="1"/>
</dbReference>
<feature type="region of interest" description="Disordered" evidence="1">
    <location>
        <begin position="327"/>
        <end position="459"/>
    </location>
</feature>
<evidence type="ECO:0000256" key="2">
    <source>
        <dbReference type="SAM" id="Phobius"/>
    </source>
</evidence>
<accession>A0ABR2LM97</accession>
<organism evidence="3 4">
    <name type="scientific">Platanthera guangdongensis</name>
    <dbReference type="NCBI Taxonomy" id="2320717"/>
    <lineage>
        <taxon>Eukaryota</taxon>
        <taxon>Viridiplantae</taxon>
        <taxon>Streptophyta</taxon>
        <taxon>Embryophyta</taxon>
        <taxon>Tracheophyta</taxon>
        <taxon>Spermatophyta</taxon>
        <taxon>Magnoliopsida</taxon>
        <taxon>Liliopsida</taxon>
        <taxon>Asparagales</taxon>
        <taxon>Orchidaceae</taxon>
        <taxon>Orchidoideae</taxon>
        <taxon>Orchideae</taxon>
        <taxon>Orchidinae</taxon>
        <taxon>Platanthera</taxon>
    </lineage>
</organism>
<evidence type="ECO:0000256" key="1">
    <source>
        <dbReference type="SAM" id="MobiDB-lite"/>
    </source>
</evidence>
<keyword evidence="2" id="KW-0472">Membrane</keyword>
<dbReference type="PANTHER" id="PTHR34059">
    <property type="entry name" value="EXPRESSED PROTEIN"/>
    <property type="match status" value="1"/>
</dbReference>
<feature type="compositionally biased region" description="Pro residues" evidence="1">
    <location>
        <begin position="333"/>
        <end position="345"/>
    </location>
</feature>
<feature type="compositionally biased region" description="Basic and acidic residues" evidence="1">
    <location>
        <begin position="386"/>
        <end position="403"/>
    </location>
</feature>
<gene>
    <name evidence="3" type="ORF">KSP40_PGU000074</name>
</gene>
<keyword evidence="4" id="KW-1185">Reference proteome</keyword>
<keyword evidence="2" id="KW-1133">Transmembrane helix</keyword>
<dbReference type="Pfam" id="PF05553">
    <property type="entry name" value="DUF761"/>
    <property type="match status" value="1"/>
</dbReference>
<dbReference type="PANTHER" id="PTHR34059:SF1">
    <property type="entry name" value="EXPRESSED PROTEIN"/>
    <property type="match status" value="1"/>
</dbReference>
<keyword evidence="2" id="KW-0812">Transmembrane</keyword>
<protein>
    <submittedName>
        <fullName evidence="3">Uncharacterized protein</fullName>
    </submittedName>
</protein>
<evidence type="ECO:0000313" key="3">
    <source>
        <dbReference type="EMBL" id="KAK8945452.1"/>
    </source>
</evidence>
<dbReference type="InterPro" id="IPR008480">
    <property type="entry name" value="DUF761_pln"/>
</dbReference>
<feature type="compositionally biased region" description="Basic and acidic residues" evidence="1">
    <location>
        <begin position="70"/>
        <end position="90"/>
    </location>
</feature>
<feature type="compositionally biased region" description="Basic and acidic residues" evidence="1">
    <location>
        <begin position="445"/>
        <end position="459"/>
    </location>
</feature>
<name>A0ABR2LM97_9ASPA</name>
<reference evidence="3 4" key="1">
    <citation type="journal article" date="2022" name="Nat. Plants">
        <title>Genomes of leafy and leafless Platanthera orchids illuminate the evolution of mycoheterotrophy.</title>
        <authorList>
            <person name="Li M.H."/>
            <person name="Liu K.W."/>
            <person name="Li Z."/>
            <person name="Lu H.C."/>
            <person name="Ye Q.L."/>
            <person name="Zhang D."/>
            <person name="Wang J.Y."/>
            <person name="Li Y.F."/>
            <person name="Zhong Z.M."/>
            <person name="Liu X."/>
            <person name="Yu X."/>
            <person name="Liu D.K."/>
            <person name="Tu X.D."/>
            <person name="Liu B."/>
            <person name="Hao Y."/>
            <person name="Liao X.Y."/>
            <person name="Jiang Y.T."/>
            <person name="Sun W.H."/>
            <person name="Chen J."/>
            <person name="Chen Y.Q."/>
            <person name="Ai Y."/>
            <person name="Zhai J.W."/>
            <person name="Wu S.S."/>
            <person name="Zhou Z."/>
            <person name="Hsiao Y.Y."/>
            <person name="Wu W.L."/>
            <person name="Chen Y.Y."/>
            <person name="Lin Y.F."/>
            <person name="Hsu J.L."/>
            <person name="Li C.Y."/>
            <person name="Wang Z.W."/>
            <person name="Zhao X."/>
            <person name="Zhong W.Y."/>
            <person name="Ma X.K."/>
            <person name="Ma L."/>
            <person name="Huang J."/>
            <person name="Chen G.Z."/>
            <person name="Huang M.Z."/>
            <person name="Huang L."/>
            <person name="Peng D.H."/>
            <person name="Luo Y.B."/>
            <person name="Zou S.Q."/>
            <person name="Chen S.P."/>
            <person name="Lan S."/>
            <person name="Tsai W.C."/>
            <person name="Van de Peer Y."/>
            <person name="Liu Z.J."/>
        </authorList>
    </citation>
    <scope>NUCLEOTIDE SEQUENCE [LARGE SCALE GENOMIC DNA]</scope>
    <source>
        <strain evidence="3">Lor288</strain>
    </source>
</reference>
<proteinExistence type="predicted"/>
<dbReference type="EMBL" id="JBBWWR010000017">
    <property type="protein sequence ID" value="KAK8945452.1"/>
    <property type="molecule type" value="Genomic_DNA"/>
</dbReference>
<dbReference type="Proteomes" id="UP001412067">
    <property type="component" value="Unassembled WGS sequence"/>
</dbReference>
<feature type="transmembrane region" description="Helical" evidence="2">
    <location>
        <begin position="132"/>
        <end position="149"/>
    </location>
</feature>